<dbReference type="Proteomes" id="UP001652582">
    <property type="component" value="Chromosome 24"/>
</dbReference>
<dbReference type="GeneID" id="112057019"/>
<evidence type="ECO:0000313" key="2">
    <source>
        <dbReference type="RefSeq" id="XP_052744852.1"/>
    </source>
</evidence>
<proteinExistence type="predicted"/>
<accession>A0ABM3M0N6</accession>
<name>A0ABM3M0N6_BICAN</name>
<keyword evidence="1" id="KW-1185">Reference proteome</keyword>
<sequence length="114" mass="14184">MLFSVRMTTMRLTPPPIIRTTPRRLHFKEPCDYMAHHCFKAYITGAVCGRTLYFHYYTFKNYCMLEYVNCMERYRVWQLLHMGPCYEVKEHEEYLRYPYDDDYFLDQYYVIEDH</sequence>
<protein>
    <submittedName>
        <fullName evidence="2">Uncharacterized protein LOC112057019</fullName>
    </submittedName>
</protein>
<reference evidence="2" key="1">
    <citation type="submission" date="2025-08" db="UniProtKB">
        <authorList>
            <consortium name="RefSeq"/>
        </authorList>
    </citation>
    <scope>IDENTIFICATION</scope>
</reference>
<dbReference type="RefSeq" id="XP_052744852.1">
    <property type="nucleotide sequence ID" value="XM_052888892.1"/>
</dbReference>
<evidence type="ECO:0000313" key="1">
    <source>
        <dbReference type="Proteomes" id="UP001652582"/>
    </source>
</evidence>
<gene>
    <name evidence="2" type="primary">LOC112057019</name>
</gene>
<dbReference type="Gene3D" id="3.30.60.30">
    <property type="match status" value="1"/>
</dbReference>
<organism evidence="1 2">
    <name type="scientific">Bicyclus anynana</name>
    <name type="common">Squinting bush brown butterfly</name>
    <dbReference type="NCBI Taxonomy" id="110368"/>
    <lineage>
        <taxon>Eukaryota</taxon>
        <taxon>Metazoa</taxon>
        <taxon>Ecdysozoa</taxon>
        <taxon>Arthropoda</taxon>
        <taxon>Hexapoda</taxon>
        <taxon>Insecta</taxon>
        <taxon>Pterygota</taxon>
        <taxon>Neoptera</taxon>
        <taxon>Endopterygota</taxon>
        <taxon>Lepidoptera</taxon>
        <taxon>Glossata</taxon>
        <taxon>Ditrysia</taxon>
        <taxon>Papilionoidea</taxon>
        <taxon>Nymphalidae</taxon>
        <taxon>Satyrinae</taxon>
        <taxon>Satyrini</taxon>
        <taxon>Mycalesina</taxon>
        <taxon>Bicyclus</taxon>
    </lineage>
</organism>